<dbReference type="SUPFAM" id="SSF47413">
    <property type="entry name" value="lambda repressor-like DNA-binding domains"/>
    <property type="match status" value="1"/>
</dbReference>
<dbReference type="GO" id="GO:0003677">
    <property type="term" value="F:DNA binding"/>
    <property type="evidence" value="ECO:0007669"/>
    <property type="project" value="InterPro"/>
</dbReference>
<comment type="caution">
    <text evidence="2">The sequence shown here is derived from an EMBL/GenBank/DDBJ whole genome shotgun (WGS) entry which is preliminary data.</text>
</comment>
<gene>
    <name evidence="2" type="ORF">DWX31_31905</name>
</gene>
<reference evidence="2 3" key="1">
    <citation type="submission" date="2018-08" db="EMBL/GenBank/DDBJ databases">
        <title>A genome reference for cultivated species of the human gut microbiota.</title>
        <authorList>
            <person name="Zou Y."/>
            <person name="Xue W."/>
            <person name="Luo G."/>
        </authorList>
    </citation>
    <scope>NUCLEOTIDE SEQUENCE [LARGE SCALE GENOMIC DNA]</scope>
    <source>
        <strain evidence="2 3">AF19-13AC</strain>
    </source>
</reference>
<evidence type="ECO:0000259" key="1">
    <source>
        <dbReference type="PROSITE" id="PS50943"/>
    </source>
</evidence>
<name>A0A3E3DBE8_9FIRM</name>
<dbReference type="Gene3D" id="1.10.260.40">
    <property type="entry name" value="lambda repressor-like DNA-binding domains"/>
    <property type="match status" value="1"/>
</dbReference>
<dbReference type="OrthoDB" id="9813152at2"/>
<dbReference type="CDD" id="cd00093">
    <property type="entry name" value="HTH_XRE"/>
    <property type="match status" value="1"/>
</dbReference>
<dbReference type="EMBL" id="QTJW01000041">
    <property type="protein sequence ID" value="RGD66592.1"/>
    <property type="molecule type" value="Genomic_DNA"/>
</dbReference>
<dbReference type="PROSITE" id="PS50943">
    <property type="entry name" value="HTH_CROC1"/>
    <property type="match status" value="1"/>
</dbReference>
<proteinExistence type="predicted"/>
<accession>A0A3E3DBE8</accession>
<dbReference type="AlphaFoldDB" id="A0A3E3DBE8"/>
<evidence type="ECO:0000313" key="3">
    <source>
        <dbReference type="Proteomes" id="UP000261023"/>
    </source>
</evidence>
<feature type="domain" description="HTH cro/C1-type" evidence="1">
    <location>
        <begin position="13"/>
        <end position="67"/>
    </location>
</feature>
<evidence type="ECO:0000313" key="2">
    <source>
        <dbReference type="EMBL" id="RGD66592.1"/>
    </source>
</evidence>
<dbReference type="Pfam" id="PF13443">
    <property type="entry name" value="HTH_26"/>
    <property type="match status" value="1"/>
</dbReference>
<dbReference type="SMART" id="SM00530">
    <property type="entry name" value="HTH_XRE"/>
    <property type="match status" value="1"/>
</dbReference>
<sequence>MYAMDFALVGANIQNKLVEKEMTQQSLADALGISKQVMNKIIKGSKAINVNELARIADILNTSADELLTVGTEPATVDSLSFMGDVYDEVTRERINFIRSAIDEIHMLEDLLDD</sequence>
<dbReference type="RefSeq" id="WP_025529821.1">
    <property type="nucleotide sequence ID" value="NZ_QTJW01000041.1"/>
</dbReference>
<organism evidence="2 3">
    <name type="scientific">Hungatella hathewayi</name>
    <dbReference type="NCBI Taxonomy" id="154046"/>
    <lineage>
        <taxon>Bacteria</taxon>
        <taxon>Bacillati</taxon>
        <taxon>Bacillota</taxon>
        <taxon>Clostridia</taxon>
        <taxon>Lachnospirales</taxon>
        <taxon>Lachnospiraceae</taxon>
        <taxon>Hungatella</taxon>
    </lineage>
</organism>
<protein>
    <submittedName>
        <fullName evidence="2">XRE family transcriptional regulator</fullName>
    </submittedName>
</protein>
<dbReference type="InterPro" id="IPR010982">
    <property type="entry name" value="Lambda_DNA-bd_dom_sf"/>
</dbReference>
<dbReference type="InterPro" id="IPR001387">
    <property type="entry name" value="Cro/C1-type_HTH"/>
</dbReference>
<dbReference type="Proteomes" id="UP000261023">
    <property type="component" value="Unassembled WGS sequence"/>
</dbReference>